<dbReference type="InterPro" id="IPR000210">
    <property type="entry name" value="BTB/POZ_dom"/>
</dbReference>
<organism evidence="3 4">
    <name type="scientific">Microdochium trichocladiopsis</name>
    <dbReference type="NCBI Taxonomy" id="1682393"/>
    <lineage>
        <taxon>Eukaryota</taxon>
        <taxon>Fungi</taxon>
        <taxon>Dikarya</taxon>
        <taxon>Ascomycota</taxon>
        <taxon>Pezizomycotina</taxon>
        <taxon>Sordariomycetes</taxon>
        <taxon>Xylariomycetidae</taxon>
        <taxon>Xylariales</taxon>
        <taxon>Microdochiaceae</taxon>
        <taxon>Microdochium</taxon>
    </lineage>
</organism>
<reference evidence="3" key="1">
    <citation type="journal article" date="2021" name="Nat. Commun.">
        <title>Genetic determinants of endophytism in the Arabidopsis root mycobiome.</title>
        <authorList>
            <person name="Mesny F."/>
            <person name="Miyauchi S."/>
            <person name="Thiergart T."/>
            <person name="Pickel B."/>
            <person name="Atanasova L."/>
            <person name="Karlsson M."/>
            <person name="Huettel B."/>
            <person name="Barry K.W."/>
            <person name="Haridas S."/>
            <person name="Chen C."/>
            <person name="Bauer D."/>
            <person name="Andreopoulos W."/>
            <person name="Pangilinan J."/>
            <person name="LaButti K."/>
            <person name="Riley R."/>
            <person name="Lipzen A."/>
            <person name="Clum A."/>
            <person name="Drula E."/>
            <person name="Henrissat B."/>
            <person name="Kohler A."/>
            <person name="Grigoriev I.V."/>
            <person name="Martin F.M."/>
            <person name="Hacquard S."/>
        </authorList>
    </citation>
    <scope>NUCLEOTIDE SEQUENCE</scope>
    <source>
        <strain evidence="3">MPI-CAGE-CH-0230</strain>
    </source>
</reference>
<name>A0A9P9BK44_9PEZI</name>
<feature type="region of interest" description="Disordered" evidence="1">
    <location>
        <begin position="99"/>
        <end position="128"/>
    </location>
</feature>
<dbReference type="SUPFAM" id="SSF54695">
    <property type="entry name" value="POZ domain"/>
    <property type="match status" value="1"/>
</dbReference>
<accession>A0A9P9BK44</accession>
<comment type="caution">
    <text evidence="3">The sequence shown here is derived from an EMBL/GenBank/DDBJ whole genome shotgun (WGS) entry which is preliminary data.</text>
</comment>
<dbReference type="GeneID" id="70188978"/>
<evidence type="ECO:0000256" key="1">
    <source>
        <dbReference type="SAM" id="MobiDB-lite"/>
    </source>
</evidence>
<feature type="compositionally biased region" description="Low complexity" evidence="1">
    <location>
        <begin position="42"/>
        <end position="54"/>
    </location>
</feature>
<dbReference type="RefSeq" id="XP_046007002.1">
    <property type="nucleotide sequence ID" value="XM_046159432.1"/>
</dbReference>
<feature type="region of interest" description="Disordered" evidence="1">
    <location>
        <begin position="41"/>
        <end position="71"/>
    </location>
</feature>
<feature type="compositionally biased region" description="Polar residues" evidence="1">
    <location>
        <begin position="55"/>
        <end position="66"/>
    </location>
</feature>
<evidence type="ECO:0000313" key="3">
    <source>
        <dbReference type="EMBL" id="KAH7020801.1"/>
    </source>
</evidence>
<protein>
    <recommendedName>
        <fullName evidence="2">BTB domain-containing protein</fullName>
    </recommendedName>
</protein>
<gene>
    <name evidence="3" type="ORF">B0I36DRAFT_367285</name>
</gene>
<evidence type="ECO:0000259" key="2">
    <source>
        <dbReference type="PROSITE" id="PS50097"/>
    </source>
</evidence>
<evidence type="ECO:0000313" key="4">
    <source>
        <dbReference type="Proteomes" id="UP000756346"/>
    </source>
</evidence>
<keyword evidence="4" id="KW-1185">Reference proteome</keyword>
<dbReference type="Gene3D" id="3.30.710.10">
    <property type="entry name" value="Potassium Channel Kv1.1, Chain A"/>
    <property type="match status" value="1"/>
</dbReference>
<feature type="domain" description="BTB" evidence="2">
    <location>
        <begin position="134"/>
        <end position="204"/>
    </location>
</feature>
<dbReference type="AlphaFoldDB" id="A0A9P9BK44"/>
<dbReference type="Proteomes" id="UP000756346">
    <property type="component" value="Unassembled WGS sequence"/>
</dbReference>
<dbReference type="OrthoDB" id="4776966at2759"/>
<feature type="region of interest" description="Disordered" evidence="1">
    <location>
        <begin position="16"/>
        <end position="35"/>
    </location>
</feature>
<dbReference type="PROSITE" id="PS50097">
    <property type="entry name" value="BTB"/>
    <property type="match status" value="1"/>
</dbReference>
<sequence>MPRLWSFLPHSTLRQLSTPPIPARTPTREALTASPLARDTFVSQSVSSPSVSGSTIQNESASNATPTALGGHTALTGQQAATSSLPSGTAELVPAAELPQAAKRGPDSLDSTNEVPAPKRQKPRTPDIYLDGLGDLTVRVAYNNTTTDLLVCSRTLARASKYFSKLLYGDYAESKWKAGTGDWVVAMHEVEPQMLAKLLRFLHTHDQAQLQSFTAPEVSDAVCVIDYLRCERSFSSVVTSYWSSRIRDQLNAEPEQNCNILLHASLHLGLSDQFTTLMDRLQSEVNKIKPREEFSAKTSSMRKDKALPLTRSDDELLSLDDRLERFGLEDLLRWRRDALWGKELEYKCKGLLIYRSRLLPYLPSTSASATTRQAAVRAIAQGLAPPRNRKIKAARNRSDQYALCVELRAQGMASENFNPGSHQYESLLACFQALRGIFPRHPRQRLNSPRRFAIMQMRKELRVVEHEFRQIVQDHNKFDMPPQLEQFLQDQRKRYNYA</sequence>
<dbReference type="InterPro" id="IPR011333">
    <property type="entry name" value="SKP1/BTB/POZ_sf"/>
</dbReference>
<proteinExistence type="predicted"/>
<dbReference type="EMBL" id="JAGTJQ010000010">
    <property type="protein sequence ID" value="KAH7020801.1"/>
    <property type="molecule type" value="Genomic_DNA"/>
</dbReference>